<gene>
    <name evidence="9" type="ORF">GSTUAT00009165001</name>
</gene>
<dbReference type="AlphaFoldDB" id="A0A292PHI9"/>
<evidence type="ECO:0000256" key="7">
    <source>
        <dbReference type="PROSITE-ProRule" id="PRU00236"/>
    </source>
</evidence>
<dbReference type="SUPFAM" id="SSF52467">
    <property type="entry name" value="DHS-like NAD/FAD-binding domain"/>
    <property type="match status" value="1"/>
</dbReference>
<comment type="cofactor">
    <cofactor evidence="1">
        <name>Zn(2+)</name>
        <dbReference type="ChEBI" id="CHEBI:29105"/>
    </cofactor>
</comment>
<feature type="non-terminal residue" evidence="9">
    <location>
        <position position="1"/>
    </location>
</feature>
<keyword evidence="10" id="KW-1185">Reference proteome</keyword>
<evidence type="ECO:0000256" key="5">
    <source>
        <dbReference type="ARBA" id="ARBA00022833"/>
    </source>
</evidence>
<dbReference type="EMBL" id="LN891372">
    <property type="protein sequence ID" value="CUS06762.1"/>
    <property type="molecule type" value="Genomic_DNA"/>
</dbReference>
<evidence type="ECO:0000313" key="9">
    <source>
        <dbReference type="EMBL" id="CUS06762.1"/>
    </source>
</evidence>
<evidence type="ECO:0000256" key="6">
    <source>
        <dbReference type="ARBA" id="ARBA00023027"/>
    </source>
</evidence>
<evidence type="ECO:0000256" key="2">
    <source>
        <dbReference type="ARBA" id="ARBA00006924"/>
    </source>
</evidence>
<dbReference type="Gene3D" id="3.30.1600.10">
    <property type="entry name" value="SIR2/SIRT2 'Small Domain"/>
    <property type="match status" value="1"/>
</dbReference>
<evidence type="ECO:0000256" key="1">
    <source>
        <dbReference type="ARBA" id="ARBA00001947"/>
    </source>
</evidence>
<keyword evidence="4" id="KW-0479">Metal-binding</keyword>
<evidence type="ECO:0000256" key="4">
    <source>
        <dbReference type="ARBA" id="ARBA00022723"/>
    </source>
</evidence>
<dbReference type="PANTHER" id="PTHR11085">
    <property type="entry name" value="NAD-DEPENDENT PROTEIN DEACYLASE SIRTUIN-5, MITOCHONDRIAL-RELATED"/>
    <property type="match status" value="1"/>
</dbReference>
<evidence type="ECO:0000313" key="10">
    <source>
        <dbReference type="Proteomes" id="UP001412239"/>
    </source>
</evidence>
<dbReference type="Pfam" id="PF02146">
    <property type="entry name" value="SIR2"/>
    <property type="match status" value="1"/>
</dbReference>
<keyword evidence="5" id="KW-0862">Zinc</keyword>
<sequence>GAGIFTSAGIQDFRTLDTGLYYSNLQTLNLPHPEAVLHTSFFRTNPQPVYNLAKSLHPGQFTPTVTHAFISLTAKKNLLHKCFTQNIDMLEHAVGVLPHKLIEAHGSFAGQSCIDCHTEYPADRMRKHLLAGSMPQWETCTRLVKPNIVFFGESLPREFHIGLRMVEEADLVIMMGSSLSGDPFVEFPGQAREGAVRVLINNERAGGIGGRVGSVHLLGGCDQGVRRLAEELGWTAELEEVWR</sequence>
<protein>
    <recommendedName>
        <fullName evidence="8">Deacetylase sirtuin-type domain-containing protein</fullName>
    </recommendedName>
</protein>
<dbReference type="Proteomes" id="UP001412239">
    <property type="component" value="Unassembled WGS sequence"/>
</dbReference>
<reference evidence="9" key="1">
    <citation type="submission" date="2015-10" db="EMBL/GenBank/DDBJ databases">
        <authorList>
            <person name="Regsiter A."/>
            <person name="william w."/>
        </authorList>
    </citation>
    <scope>NUCLEOTIDE SEQUENCE</scope>
    <source>
        <strain evidence="9">Montdore</strain>
    </source>
</reference>
<dbReference type="GO" id="GO:0070403">
    <property type="term" value="F:NAD+ binding"/>
    <property type="evidence" value="ECO:0007669"/>
    <property type="project" value="InterPro"/>
</dbReference>
<evidence type="ECO:0000259" key="8">
    <source>
        <dbReference type="PROSITE" id="PS50305"/>
    </source>
</evidence>
<comment type="similarity">
    <text evidence="2">Belongs to the sirtuin family. Class I subfamily.</text>
</comment>
<comment type="caution">
    <text evidence="7">Lacks conserved residue(s) required for the propagation of feature annotation.</text>
</comment>
<name>A0A292PHI9_9PEZI</name>
<evidence type="ECO:0000256" key="3">
    <source>
        <dbReference type="ARBA" id="ARBA00022679"/>
    </source>
</evidence>
<keyword evidence="3" id="KW-0808">Transferase</keyword>
<accession>A0A292PHI9</accession>
<organism evidence="9 10">
    <name type="scientific">Tuber aestivum</name>
    <name type="common">summer truffle</name>
    <dbReference type="NCBI Taxonomy" id="59557"/>
    <lineage>
        <taxon>Eukaryota</taxon>
        <taxon>Fungi</taxon>
        <taxon>Dikarya</taxon>
        <taxon>Ascomycota</taxon>
        <taxon>Pezizomycotina</taxon>
        <taxon>Pezizomycetes</taxon>
        <taxon>Pezizales</taxon>
        <taxon>Tuberaceae</taxon>
        <taxon>Tuber</taxon>
    </lineage>
</organism>
<dbReference type="GO" id="GO:0017136">
    <property type="term" value="F:histone deacetylase activity, NAD-dependent"/>
    <property type="evidence" value="ECO:0007669"/>
    <property type="project" value="TreeGrafter"/>
</dbReference>
<dbReference type="PANTHER" id="PTHR11085:SF6">
    <property type="entry name" value="NAD-DEPENDENT PROTEIN DEACETYLASE SIRTUIN-2"/>
    <property type="match status" value="1"/>
</dbReference>
<feature type="non-terminal residue" evidence="9">
    <location>
        <position position="243"/>
    </location>
</feature>
<dbReference type="InterPro" id="IPR050134">
    <property type="entry name" value="NAD-dep_sirtuin_deacylases"/>
</dbReference>
<dbReference type="InterPro" id="IPR026591">
    <property type="entry name" value="Sirtuin_cat_small_dom_sf"/>
</dbReference>
<dbReference type="GO" id="GO:0046872">
    <property type="term" value="F:metal ion binding"/>
    <property type="evidence" value="ECO:0007669"/>
    <property type="project" value="UniProtKB-KW"/>
</dbReference>
<dbReference type="InterPro" id="IPR029035">
    <property type="entry name" value="DHS-like_NAD/FAD-binding_dom"/>
</dbReference>
<dbReference type="Gene3D" id="3.40.50.1220">
    <property type="entry name" value="TPP-binding domain"/>
    <property type="match status" value="1"/>
</dbReference>
<proteinExistence type="inferred from homology"/>
<dbReference type="InterPro" id="IPR026590">
    <property type="entry name" value="Ssirtuin_cat_dom"/>
</dbReference>
<feature type="domain" description="Deacetylase sirtuin-type" evidence="8">
    <location>
        <begin position="1"/>
        <end position="235"/>
    </location>
</feature>
<dbReference type="GO" id="GO:0005634">
    <property type="term" value="C:nucleus"/>
    <property type="evidence" value="ECO:0007669"/>
    <property type="project" value="TreeGrafter"/>
</dbReference>
<keyword evidence="6" id="KW-0520">NAD</keyword>
<dbReference type="InterPro" id="IPR003000">
    <property type="entry name" value="Sirtuin"/>
</dbReference>
<dbReference type="PROSITE" id="PS50305">
    <property type="entry name" value="SIRTUIN"/>
    <property type="match status" value="1"/>
</dbReference>